<proteinExistence type="predicted"/>
<dbReference type="EMBL" id="JABSTQ010010994">
    <property type="protein sequence ID" value="KAG0416042.1"/>
    <property type="molecule type" value="Genomic_DNA"/>
</dbReference>
<gene>
    <name evidence="1" type="ORF">HPB47_006793</name>
</gene>
<evidence type="ECO:0000313" key="1">
    <source>
        <dbReference type="EMBL" id="KAG0416042.1"/>
    </source>
</evidence>
<comment type="caution">
    <text evidence="1">The sequence shown here is derived from an EMBL/GenBank/DDBJ whole genome shotgun (WGS) entry which is preliminary data.</text>
</comment>
<evidence type="ECO:0000313" key="2">
    <source>
        <dbReference type="Proteomes" id="UP000805193"/>
    </source>
</evidence>
<organism evidence="1 2">
    <name type="scientific">Ixodes persulcatus</name>
    <name type="common">Taiga tick</name>
    <dbReference type="NCBI Taxonomy" id="34615"/>
    <lineage>
        <taxon>Eukaryota</taxon>
        <taxon>Metazoa</taxon>
        <taxon>Ecdysozoa</taxon>
        <taxon>Arthropoda</taxon>
        <taxon>Chelicerata</taxon>
        <taxon>Arachnida</taxon>
        <taxon>Acari</taxon>
        <taxon>Parasitiformes</taxon>
        <taxon>Ixodida</taxon>
        <taxon>Ixodoidea</taxon>
        <taxon>Ixodidae</taxon>
        <taxon>Ixodinae</taxon>
        <taxon>Ixodes</taxon>
    </lineage>
</organism>
<dbReference type="Proteomes" id="UP000805193">
    <property type="component" value="Unassembled WGS sequence"/>
</dbReference>
<accession>A0AC60P9Z0</accession>
<reference evidence="1 2" key="1">
    <citation type="journal article" date="2020" name="Cell">
        <title>Large-Scale Comparative Analyses of Tick Genomes Elucidate Their Genetic Diversity and Vector Capacities.</title>
        <authorList>
            <consortium name="Tick Genome and Microbiome Consortium (TIGMIC)"/>
            <person name="Jia N."/>
            <person name="Wang J."/>
            <person name="Shi W."/>
            <person name="Du L."/>
            <person name="Sun Y."/>
            <person name="Zhan W."/>
            <person name="Jiang J.F."/>
            <person name="Wang Q."/>
            <person name="Zhang B."/>
            <person name="Ji P."/>
            <person name="Bell-Sakyi L."/>
            <person name="Cui X.M."/>
            <person name="Yuan T.T."/>
            <person name="Jiang B.G."/>
            <person name="Yang W.F."/>
            <person name="Lam T.T."/>
            <person name="Chang Q.C."/>
            <person name="Ding S.J."/>
            <person name="Wang X.J."/>
            <person name="Zhu J.G."/>
            <person name="Ruan X.D."/>
            <person name="Zhao L."/>
            <person name="Wei J.T."/>
            <person name="Ye R.Z."/>
            <person name="Que T.C."/>
            <person name="Du C.H."/>
            <person name="Zhou Y.H."/>
            <person name="Cheng J.X."/>
            <person name="Dai P.F."/>
            <person name="Guo W.B."/>
            <person name="Han X.H."/>
            <person name="Huang E.J."/>
            <person name="Li L.F."/>
            <person name="Wei W."/>
            <person name="Gao Y.C."/>
            <person name="Liu J.Z."/>
            <person name="Shao H.Z."/>
            <person name="Wang X."/>
            <person name="Wang C.C."/>
            <person name="Yang T.C."/>
            <person name="Huo Q.B."/>
            <person name="Li W."/>
            <person name="Chen H.Y."/>
            <person name="Chen S.E."/>
            <person name="Zhou L.G."/>
            <person name="Ni X.B."/>
            <person name="Tian J.H."/>
            <person name="Sheng Y."/>
            <person name="Liu T."/>
            <person name="Pan Y.S."/>
            <person name="Xia L.Y."/>
            <person name="Li J."/>
            <person name="Zhao F."/>
            <person name="Cao W.C."/>
        </authorList>
    </citation>
    <scope>NUCLEOTIDE SEQUENCE [LARGE SCALE GENOMIC DNA]</scope>
    <source>
        <strain evidence="1">Iper-2018</strain>
    </source>
</reference>
<name>A0AC60P9Z0_IXOPE</name>
<sequence length="558" mass="61626">MPSDDRTTLTKHSEVSLFLQRYPSPVLALTEAGLPNHKKVRKSCVNWDVFRTALDLSQGDIPSAIIAAIKKATKTTNISEWLPEPDMMYLNLAAARTRAQRRFRKTGSAHDKSDFNKISAKLRRHAKSLLKPSTQEWPPWEVAEISCEIRIEHLRSKKARPALLAKSAVEDHLERKHCGKLHIYTDGSVNRARTSSTAAFYIPETGAEWSGKLEVATSSTTAELVAIERAPNAAAELPPNTVGELKKQGAAVYLQWIPGHVGVKGNEKADSLATEAHKKTASITIPADPRKSIQDVQWHGHWSGSHEQRRPSCVAFEQTRLKPTSFYTELGEYRTLAAPAATRLIALPPASSTAATTYGDEDGMLLGCKEPLAEFPERAAARHRDGNAWKRETPPAAPEGIVCSCGANERKSVGDVGLFPILESGADLGAEEFLELHSGLVSFPELHCGLLIWAAKWKREQRETLVMCALQAVALCPEALFPNVHRLLEILATLPVTTAEAEGSFPSLRRLKTYLRASTSNERLLGLALLNVHRDMEVQAEDGLDILCRQRRRLHLNM</sequence>
<protein>
    <submittedName>
        <fullName evidence="1">Uncharacterized protein</fullName>
    </submittedName>
</protein>
<keyword evidence="2" id="KW-1185">Reference proteome</keyword>